<gene>
    <name evidence="1" type="ORF">CmeUKMEL1_05535</name>
</gene>
<dbReference type="VEuPathDB" id="CryptoDB:CmeUKMEL1_05535"/>
<sequence>MNNSGKKEHSSFSSELDGFLKDLDSALKQTVKEHEREITKTRMDQKVNDYNVSIEFILNKARKILDPIES</sequence>
<dbReference type="Proteomes" id="UP000236928">
    <property type="component" value="Unassembled WGS sequence"/>
</dbReference>
<keyword evidence="2" id="KW-1185">Reference proteome</keyword>
<dbReference type="OrthoDB" id="342741at2759"/>
<evidence type="ECO:0000313" key="1">
    <source>
        <dbReference type="EMBL" id="POM83066.1"/>
    </source>
</evidence>
<reference evidence="1 2" key="1">
    <citation type="submission" date="2014-04" db="EMBL/GenBank/DDBJ databases">
        <title>Comparative Genomics of Cryptosporidium Species.</title>
        <authorList>
            <person name="Silva J.C."/>
            <person name="Su Q."/>
            <person name="Chalmers R."/>
            <person name="Chibucos M.C."/>
            <person name="Elwin K."/>
            <person name="Godinez A."/>
            <person name="Guo F."/>
            <person name="Huynh K."/>
            <person name="Orvis J."/>
            <person name="Ott S."/>
            <person name="Sadzewicz L."/>
            <person name="Sengamalay N."/>
            <person name="Shetty A."/>
            <person name="Sun M."/>
            <person name="Tallon L."/>
            <person name="Xiao L."/>
            <person name="Zhang H."/>
            <person name="Fraser C.M."/>
            <person name="Zhu G."/>
            <person name="Kissinger J."/>
            <person name="Widmer G."/>
        </authorList>
    </citation>
    <scope>NUCLEOTIDE SEQUENCE [LARGE SCALE GENOMIC DNA]</scope>
    <source>
        <strain evidence="1 2">UKMEL1</strain>
    </source>
</reference>
<evidence type="ECO:0000313" key="2">
    <source>
        <dbReference type="Proteomes" id="UP000236928"/>
    </source>
</evidence>
<proteinExistence type="predicted"/>
<comment type="caution">
    <text evidence="1">The sequence shown here is derived from an EMBL/GenBank/DDBJ whole genome shotgun (WGS) entry which is preliminary data.</text>
</comment>
<name>A0A2P4YZB4_9CRYT</name>
<protein>
    <submittedName>
        <fullName evidence="1">Uncharacterized protein</fullName>
    </submittedName>
</protein>
<organism evidence="1 2">
    <name type="scientific">Cryptosporidium meleagridis</name>
    <dbReference type="NCBI Taxonomy" id="93969"/>
    <lineage>
        <taxon>Eukaryota</taxon>
        <taxon>Sar</taxon>
        <taxon>Alveolata</taxon>
        <taxon>Apicomplexa</taxon>
        <taxon>Conoidasida</taxon>
        <taxon>Coccidia</taxon>
        <taxon>Eucoccidiorida</taxon>
        <taxon>Eimeriorina</taxon>
        <taxon>Cryptosporidiidae</taxon>
        <taxon>Cryptosporidium</taxon>
    </lineage>
</organism>
<accession>A0A2P4YZB4</accession>
<dbReference type="EMBL" id="JIBK01000009">
    <property type="protein sequence ID" value="POM83066.1"/>
    <property type="molecule type" value="Genomic_DNA"/>
</dbReference>
<dbReference type="AlphaFoldDB" id="A0A2P4YZB4"/>